<dbReference type="AlphaFoldDB" id="A0A914RS88"/>
<accession>A0A914RS88</accession>
<organism evidence="1 2">
    <name type="scientific">Parascaris equorum</name>
    <name type="common">Equine roundworm</name>
    <dbReference type="NCBI Taxonomy" id="6256"/>
    <lineage>
        <taxon>Eukaryota</taxon>
        <taxon>Metazoa</taxon>
        <taxon>Ecdysozoa</taxon>
        <taxon>Nematoda</taxon>
        <taxon>Chromadorea</taxon>
        <taxon>Rhabditida</taxon>
        <taxon>Spirurina</taxon>
        <taxon>Ascaridomorpha</taxon>
        <taxon>Ascaridoidea</taxon>
        <taxon>Ascarididae</taxon>
        <taxon>Parascaris</taxon>
    </lineage>
</organism>
<keyword evidence="1" id="KW-1185">Reference proteome</keyword>
<reference evidence="2" key="1">
    <citation type="submission" date="2022-11" db="UniProtKB">
        <authorList>
            <consortium name="WormBaseParasite"/>
        </authorList>
    </citation>
    <scope>IDENTIFICATION</scope>
</reference>
<protein>
    <submittedName>
        <fullName evidence="2">Uncharacterized protein</fullName>
    </submittedName>
</protein>
<dbReference type="WBParaSite" id="PEQ_0000482401-mRNA-1">
    <property type="protein sequence ID" value="PEQ_0000482401-mRNA-1"/>
    <property type="gene ID" value="PEQ_0000482401"/>
</dbReference>
<evidence type="ECO:0000313" key="2">
    <source>
        <dbReference type="WBParaSite" id="PEQ_0000482401-mRNA-1"/>
    </source>
</evidence>
<evidence type="ECO:0000313" key="1">
    <source>
        <dbReference type="Proteomes" id="UP000887564"/>
    </source>
</evidence>
<sequence>MEIPQGEIRAKSGTAWLRFFSDEVLEYKGFYADYEFVLSESRMQSSTGQ</sequence>
<name>A0A914RS88_PAREQ</name>
<dbReference type="Proteomes" id="UP000887564">
    <property type="component" value="Unplaced"/>
</dbReference>
<proteinExistence type="predicted"/>